<dbReference type="SUPFAM" id="SSF49265">
    <property type="entry name" value="Fibronectin type III"/>
    <property type="match status" value="1"/>
</dbReference>
<dbReference type="OrthoDB" id="5847479at2"/>
<dbReference type="InterPro" id="IPR005046">
    <property type="entry name" value="DUF285"/>
</dbReference>
<dbReference type="Pfam" id="PF03382">
    <property type="entry name" value="DUF285"/>
    <property type="match status" value="1"/>
</dbReference>
<evidence type="ECO:0000256" key="1">
    <source>
        <dbReference type="SAM" id="SignalP"/>
    </source>
</evidence>
<gene>
    <name evidence="2" type="ORF">RASY3_14055</name>
</gene>
<keyword evidence="1" id="KW-0732">Signal</keyword>
<name>A0A011VT95_RUMAL</name>
<keyword evidence="3" id="KW-1185">Reference proteome</keyword>
<accession>A0A011VT95</accession>
<proteinExistence type="predicted"/>
<dbReference type="SUPFAM" id="SSF52058">
    <property type="entry name" value="L domain-like"/>
    <property type="match status" value="1"/>
</dbReference>
<dbReference type="EMBL" id="JEOB01000004">
    <property type="protein sequence ID" value="EXM38471.1"/>
    <property type="molecule type" value="Genomic_DNA"/>
</dbReference>
<dbReference type="InterPro" id="IPR032675">
    <property type="entry name" value="LRR_dom_sf"/>
</dbReference>
<dbReference type="Gene3D" id="3.80.10.10">
    <property type="entry name" value="Ribonuclease Inhibitor"/>
    <property type="match status" value="1"/>
</dbReference>
<dbReference type="InterPro" id="IPR036116">
    <property type="entry name" value="FN3_sf"/>
</dbReference>
<dbReference type="RefSeq" id="WP_037289213.1">
    <property type="nucleotide sequence ID" value="NZ_JEOB01000004.1"/>
</dbReference>
<dbReference type="NCBIfam" id="TIGR02167">
    <property type="entry name" value="Liste_lipo_26"/>
    <property type="match status" value="3"/>
</dbReference>
<reference evidence="2 3" key="1">
    <citation type="submission" date="2013-06" db="EMBL/GenBank/DDBJ databases">
        <title>Rumen cellulosomics: divergent fiber-degrading strategies revealed by comparative genome-wide analysis of six Ruminococcal strains.</title>
        <authorList>
            <person name="Dassa B."/>
            <person name="Borovok I."/>
            <person name="Lamed R."/>
            <person name="Flint H."/>
            <person name="Yeoman C.J."/>
            <person name="White B."/>
            <person name="Bayer E.A."/>
        </authorList>
    </citation>
    <scope>NUCLEOTIDE SEQUENCE [LARGE SCALE GENOMIC DNA]</scope>
    <source>
        <strain evidence="2 3">SY3</strain>
    </source>
</reference>
<comment type="caution">
    <text evidence="2">The sequence shown here is derived from an EMBL/GenBank/DDBJ whole genome shotgun (WGS) entry which is preliminary data.</text>
</comment>
<evidence type="ECO:0000313" key="3">
    <source>
        <dbReference type="Proteomes" id="UP000021369"/>
    </source>
</evidence>
<feature type="chain" id="PRO_5039449319" description="Cell surface protein" evidence="1">
    <location>
        <begin position="20"/>
        <end position="355"/>
    </location>
</feature>
<protein>
    <recommendedName>
        <fullName evidence="4">Cell surface protein</fullName>
    </recommendedName>
</protein>
<organism evidence="2 3">
    <name type="scientific">Ruminococcus albus SY3</name>
    <dbReference type="NCBI Taxonomy" id="1341156"/>
    <lineage>
        <taxon>Bacteria</taxon>
        <taxon>Bacillati</taxon>
        <taxon>Bacillota</taxon>
        <taxon>Clostridia</taxon>
        <taxon>Eubacteriales</taxon>
        <taxon>Oscillospiraceae</taxon>
        <taxon>Ruminococcus</taxon>
    </lineage>
</organism>
<dbReference type="PATRIC" id="fig|1341156.4.peg.2477"/>
<dbReference type="AlphaFoldDB" id="A0A011VT95"/>
<sequence length="355" mass="39262">MQLKKVLAVVMSLCMVAGAVSYGAPVISQALAAQAAEAEEECCFFDETTGVFTLRGEVDDLAVKRLSEKNWNKVSVKSVIAEEGTVLPKDCSKLFSGFVYCESIDLSKADTSNVENMQGMFELCYDLKDLDISGFNTKKVENMSGMFLSCNKLSSLDLSGFDTGKVTEMQGMFAYCNGLTYLDVSSFDTSNVTKMNGMFDSCYILNELTLGEKYPLIPDTACLPKGNGWVNTKVPATIISGDRAYAVIENNGRNTYVQYTNNKPTCPTKIRVEYSEKYHQVRFKWNKVEGADRYGIAVYLAGKWRIQTQDITDNVYTSPKNLLPGKTYKVAIAARVNGSWDTKSAIRNAVTITIK</sequence>
<dbReference type="InterPro" id="IPR013783">
    <property type="entry name" value="Ig-like_fold"/>
</dbReference>
<evidence type="ECO:0008006" key="4">
    <source>
        <dbReference type="Google" id="ProtNLM"/>
    </source>
</evidence>
<evidence type="ECO:0000313" key="2">
    <source>
        <dbReference type="EMBL" id="EXM38471.1"/>
    </source>
</evidence>
<dbReference type="Proteomes" id="UP000021369">
    <property type="component" value="Unassembled WGS sequence"/>
</dbReference>
<dbReference type="Gene3D" id="2.60.40.10">
    <property type="entry name" value="Immunoglobulins"/>
    <property type="match status" value="1"/>
</dbReference>
<dbReference type="InterPro" id="IPR011889">
    <property type="entry name" value="Liste_lipo_26"/>
</dbReference>
<feature type="signal peptide" evidence="1">
    <location>
        <begin position="1"/>
        <end position="19"/>
    </location>
</feature>